<name>A0A6J5LBA0_9CAUD</name>
<sequence length="233" mass="26166">MNLEVLVRTQKAVPYKYGMRTIALFIDESSDAAAECGDGIVEALSPHFHIKRFTEEECTASTFKGVDMIAFPGGVGESEDYNYFFRRKREMAVVEYLANGGSYLGICVGAYWAGSHYFDVLDGVDAVQYIKRPTADIKRSYNKAIPVTWNGKPERMFFRDGCAFIGDRTKFETVAHYANGDPMAIIQGKIGLIGACPDSLRSWYVEPYNKPFWHDGAHHQLLLEFVNKVGAFV</sequence>
<accession>A0A6J5LBA0</accession>
<dbReference type="InterPro" id="IPR019197">
    <property type="entry name" value="Biotin-prot_ligase_N"/>
</dbReference>
<organism evidence="2">
    <name type="scientific">uncultured Caudovirales phage</name>
    <dbReference type="NCBI Taxonomy" id="2100421"/>
    <lineage>
        <taxon>Viruses</taxon>
        <taxon>Duplodnaviria</taxon>
        <taxon>Heunggongvirae</taxon>
        <taxon>Uroviricota</taxon>
        <taxon>Caudoviricetes</taxon>
        <taxon>Peduoviridae</taxon>
        <taxon>Maltschvirus</taxon>
        <taxon>Maltschvirus maltsch</taxon>
    </lineage>
</organism>
<feature type="domain" description="Biotin-protein ligase N-terminal" evidence="1">
    <location>
        <begin position="30"/>
        <end position="116"/>
    </location>
</feature>
<evidence type="ECO:0000259" key="1">
    <source>
        <dbReference type="Pfam" id="PF09825"/>
    </source>
</evidence>
<keyword evidence="2" id="KW-0436">Ligase</keyword>
<dbReference type="GO" id="GO:0016874">
    <property type="term" value="F:ligase activity"/>
    <property type="evidence" value="ECO:0007669"/>
    <property type="project" value="UniProtKB-KW"/>
</dbReference>
<gene>
    <name evidence="2" type="ORF">UFOVP132_14</name>
</gene>
<dbReference type="InterPro" id="IPR029062">
    <property type="entry name" value="Class_I_gatase-like"/>
</dbReference>
<dbReference type="Pfam" id="PF09825">
    <property type="entry name" value="BPL_N"/>
    <property type="match status" value="1"/>
</dbReference>
<reference evidence="2" key="1">
    <citation type="submission" date="2020-04" db="EMBL/GenBank/DDBJ databases">
        <authorList>
            <person name="Chiriac C."/>
            <person name="Salcher M."/>
            <person name="Ghai R."/>
            <person name="Kavagutti S V."/>
        </authorList>
    </citation>
    <scope>NUCLEOTIDE SEQUENCE</scope>
</reference>
<protein>
    <submittedName>
        <fullName evidence="2">Biotin-protein ligase, N-terminal</fullName>
    </submittedName>
</protein>
<dbReference type="EMBL" id="LR796247">
    <property type="protein sequence ID" value="CAB4130772.1"/>
    <property type="molecule type" value="Genomic_DNA"/>
</dbReference>
<dbReference type="Gene3D" id="3.40.50.880">
    <property type="match status" value="1"/>
</dbReference>
<evidence type="ECO:0000313" key="2">
    <source>
        <dbReference type="EMBL" id="CAB4130772.1"/>
    </source>
</evidence>
<dbReference type="SUPFAM" id="SSF52317">
    <property type="entry name" value="Class I glutamine amidotransferase-like"/>
    <property type="match status" value="1"/>
</dbReference>
<proteinExistence type="predicted"/>